<dbReference type="InterPro" id="IPR029033">
    <property type="entry name" value="His_PPase_superfam"/>
</dbReference>
<dbReference type="PANTHER" id="PTHR48100">
    <property type="entry name" value="BROAD-SPECIFICITY PHOSPHATASE YOR283W-RELATED"/>
    <property type="match status" value="1"/>
</dbReference>
<organism evidence="2">
    <name type="scientific">uncultured Nocardioides sp</name>
    <dbReference type="NCBI Taxonomy" id="198441"/>
    <lineage>
        <taxon>Bacteria</taxon>
        <taxon>Bacillati</taxon>
        <taxon>Actinomycetota</taxon>
        <taxon>Actinomycetes</taxon>
        <taxon>Propionibacteriales</taxon>
        <taxon>Nocardioidaceae</taxon>
        <taxon>Nocardioides</taxon>
        <taxon>environmental samples</taxon>
    </lineage>
</organism>
<protein>
    <recommendedName>
        <fullName evidence="3">Histidine phosphatase family protein</fullName>
    </recommendedName>
</protein>
<dbReference type="RefSeq" id="WP_295658411.1">
    <property type="nucleotide sequence ID" value="NZ_CADCUP010000121.1"/>
</dbReference>
<dbReference type="GO" id="GO:0005737">
    <property type="term" value="C:cytoplasm"/>
    <property type="evidence" value="ECO:0007669"/>
    <property type="project" value="TreeGrafter"/>
</dbReference>
<name>A0A6J4NSR5_9ACTN</name>
<dbReference type="InterPro" id="IPR013078">
    <property type="entry name" value="His_Pase_superF_clade-1"/>
</dbReference>
<sequence length="228" mass="23818">MRLLLLRHGQTVANVTGALDTAVPGLELTELGRRQAGAAARALADEGIEAIAVSTATRTSQTAAPLAGALGSTPAAYDGLREIAAGDFEMRHDQEALEGYLGTIGGWLEGDLGRRMPGGETGTDFLRRYDAVMARICSTASQTVLVVSHGAAIRAWVTHRATGDHAPAHEPLHNTGCIRLEGSLEEGWSITAWEREPVGGAWLEDETAPDPTGGELDADEAPAQSSGS</sequence>
<dbReference type="SMART" id="SM00855">
    <property type="entry name" value="PGAM"/>
    <property type="match status" value="1"/>
</dbReference>
<dbReference type="Pfam" id="PF00300">
    <property type="entry name" value="His_Phos_1"/>
    <property type="match status" value="1"/>
</dbReference>
<feature type="region of interest" description="Disordered" evidence="1">
    <location>
        <begin position="198"/>
        <end position="228"/>
    </location>
</feature>
<dbReference type="SUPFAM" id="SSF53254">
    <property type="entry name" value="Phosphoglycerate mutase-like"/>
    <property type="match status" value="1"/>
</dbReference>
<dbReference type="CDD" id="cd07067">
    <property type="entry name" value="HP_PGM_like"/>
    <property type="match status" value="1"/>
</dbReference>
<proteinExistence type="predicted"/>
<reference evidence="2" key="1">
    <citation type="submission" date="2020-02" db="EMBL/GenBank/DDBJ databases">
        <authorList>
            <person name="Meier V. D."/>
        </authorList>
    </citation>
    <scope>NUCLEOTIDE SEQUENCE</scope>
    <source>
        <strain evidence="2">AVDCRST_MAG06</strain>
    </source>
</reference>
<dbReference type="PANTHER" id="PTHR48100:SF58">
    <property type="entry name" value="PE-PGRS FAMILY PROTEIN PE_PGRS11"/>
    <property type="match status" value="1"/>
</dbReference>
<evidence type="ECO:0000256" key="1">
    <source>
        <dbReference type="SAM" id="MobiDB-lite"/>
    </source>
</evidence>
<evidence type="ECO:0008006" key="3">
    <source>
        <dbReference type="Google" id="ProtNLM"/>
    </source>
</evidence>
<dbReference type="InterPro" id="IPR050275">
    <property type="entry name" value="PGM_Phosphatase"/>
</dbReference>
<dbReference type="EMBL" id="CADCUP010000121">
    <property type="protein sequence ID" value="CAA9394100.1"/>
    <property type="molecule type" value="Genomic_DNA"/>
</dbReference>
<evidence type="ECO:0000313" key="2">
    <source>
        <dbReference type="EMBL" id="CAA9394100.1"/>
    </source>
</evidence>
<dbReference type="InterPro" id="IPR001345">
    <property type="entry name" value="PG/BPGM_mutase_AS"/>
</dbReference>
<dbReference type="PROSITE" id="PS00175">
    <property type="entry name" value="PG_MUTASE"/>
    <property type="match status" value="1"/>
</dbReference>
<dbReference type="AlphaFoldDB" id="A0A6J4NSR5"/>
<accession>A0A6J4NSR5</accession>
<dbReference type="Gene3D" id="3.40.50.1240">
    <property type="entry name" value="Phosphoglycerate mutase-like"/>
    <property type="match status" value="1"/>
</dbReference>
<gene>
    <name evidence="2" type="ORF">AVDCRST_MAG06-1779</name>
</gene>
<dbReference type="GO" id="GO:0016791">
    <property type="term" value="F:phosphatase activity"/>
    <property type="evidence" value="ECO:0007669"/>
    <property type="project" value="TreeGrafter"/>
</dbReference>